<dbReference type="SUPFAM" id="SSF52343">
    <property type="entry name" value="Ferredoxin reductase-like, C-terminal NADP-linked domain"/>
    <property type="match status" value="1"/>
</dbReference>
<keyword evidence="8 12" id="KW-0521">NADP</keyword>
<keyword evidence="3 12" id="KW-0349">Heme</keyword>
<dbReference type="PROSITE" id="PS51384">
    <property type="entry name" value="FAD_FR"/>
    <property type="match status" value="1"/>
</dbReference>
<accession>A0A7G7LKC4</accession>
<feature type="domain" description="Flavodoxin-like" evidence="14">
    <location>
        <begin position="472"/>
        <end position="647"/>
    </location>
</feature>
<keyword evidence="7 12" id="KW-0274">FAD</keyword>
<organism evidence="16">
    <name type="scientific">Placozoa sp. H4</name>
    <dbReference type="NCBI Taxonomy" id="1034858"/>
    <lineage>
        <taxon>Eukaryota</taxon>
        <taxon>Metazoa</taxon>
        <taxon>Placozoa</taxon>
    </lineage>
</organism>
<dbReference type="Pfam" id="PF02898">
    <property type="entry name" value="NO_synthase"/>
    <property type="match status" value="1"/>
</dbReference>
<dbReference type="EMBL" id="MT678096">
    <property type="protein sequence ID" value="QNG40941.1"/>
    <property type="molecule type" value="mRNA"/>
</dbReference>
<dbReference type="InterPro" id="IPR023173">
    <property type="entry name" value="NADPH_Cyt_P450_Rdtase_alpha"/>
</dbReference>
<dbReference type="PROSITE" id="PS50902">
    <property type="entry name" value="FLAVODOXIN_LIKE"/>
    <property type="match status" value="1"/>
</dbReference>
<dbReference type="InterPro" id="IPR012144">
    <property type="entry name" value="NOS_euk"/>
</dbReference>
<dbReference type="GO" id="GO:0005516">
    <property type="term" value="F:calmodulin binding"/>
    <property type="evidence" value="ECO:0007669"/>
    <property type="project" value="UniProtKB-KW"/>
</dbReference>
<name>A0A7G7LKC4_9METZ</name>
<evidence type="ECO:0000256" key="13">
    <source>
        <dbReference type="PIRSR" id="PIRSR000333-1"/>
    </source>
</evidence>
<dbReference type="Pfam" id="PF00258">
    <property type="entry name" value="Flavodoxin_1"/>
    <property type="match status" value="1"/>
</dbReference>
<dbReference type="InterPro" id="IPR044940">
    <property type="entry name" value="NOS_dom_2"/>
</dbReference>
<dbReference type="AlphaFoldDB" id="A0A7G7LKC4"/>
<dbReference type="InterPro" id="IPR017927">
    <property type="entry name" value="FAD-bd_FR_type"/>
</dbReference>
<evidence type="ECO:0000256" key="9">
    <source>
        <dbReference type="ARBA" id="ARBA00022860"/>
    </source>
</evidence>
<dbReference type="GO" id="GO:0046872">
    <property type="term" value="F:metal ion binding"/>
    <property type="evidence" value="ECO:0007669"/>
    <property type="project" value="UniProtKB-KW"/>
</dbReference>
<dbReference type="PANTHER" id="PTHR43410:SF1">
    <property type="entry name" value="NITRIC OXIDE SYNTHASE"/>
    <property type="match status" value="1"/>
</dbReference>
<evidence type="ECO:0000256" key="3">
    <source>
        <dbReference type="ARBA" id="ARBA00022617"/>
    </source>
</evidence>
<keyword evidence="11 12" id="KW-0408">Iron</keyword>
<dbReference type="PROSITE" id="PS60001">
    <property type="entry name" value="NOS"/>
    <property type="match status" value="1"/>
</dbReference>
<dbReference type="InterPro" id="IPR001094">
    <property type="entry name" value="Flavdoxin-like"/>
</dbReference>
<comment type="cofactor">
    <cofactor evidence="1 12">
        <name>heme b</name>
        <dbReference type="ChEBI" id="CHEBI:60344"/>
    </cofactor>
</comment>
<dbReference type="InterPro" id="IPR050607">
    <property type="entry name" value="NOS"/>
</dbReference>
<evidence type="ECO:0000256" key="12">
    <source>
        <dbReference type="PIRNR" id="PIRNR000333"/>
    </source>
</evidence>
<dbReference type="InterPro" id="IPR001433">
    <property type="entry name" value="OxRdtase_FAD/NAD-bd"/>
</dbReference>
<dbReference type="PRINTS" id="PR00371">
    <property type="entry name" value="FPNCR"/>
</dbReference>
<comment type="function">
    <text evidence="12">Produces nitric oxide (NO) which is a messenger molecule with diverse functions.</text>
</comment>
<feature type="domain" description="FAD-binding FR-type" evidence="15">
    <location>
        <begin position="702"/>
        <end position="941"/>
    </location>
</feature>
<dbReference type="SUPFAM" id="SSF56512">
    <property type="entry name" value="Nitric oxide (NO) synthase oxygenase domain"/>
    <property type="match status" value="1"/>
</dbReference>
<dbReference type="GO" id="GO:0050660">
    <property type="term" value="F:flavin adenine dinucleotide binding"/>
    <property type="evidence" value="ECO:0007669"/>
    <property type="project" value="InterPro"/>
</dbReference>
<dbReference type="InterPro" id="IPR001709">
    <property type="entry name" value="Flavoprot_Pyr_Nucl_cyt_Rdtase"/>
</dbReference>
<proteinExistence type="evidence at transcript level"/>
<dbReference type="EC" id="1.14.13.39" evidence="12"/>
<feature type="binding site" description="axial binding residue" evidence="13">
    <location>
        <position position="142"/>
    </location>
    <ligand>
        <name>heme b</name>
        <dbReference type="ChEBI" id="CHEBI:60344"/>
    </ligand>
    <ligandPart>
        <name>Fe</name>
        <dbReference type="ChEBI" id="CHEBI:18248"/>
    </ligandPart>
</feature>
<dbReference type="FunFam" id="1.20.990.10:FF:000002">
    <property type="entry name" value="Nitric oxide synthase"/>
    <property type="match status" value="1"/>
</dbReference>
<dbReference type="GO" id="GO:0020037">
    <property type="term" value="F:heme binding"/>
    <property type="evidence" value="ECO:0007669"/>
    <property type="project" value="InterPro"/>
</dbReference>
<dbReference type="Gene3D" id="1.20.990.10">
    <property type="entry name" value="NADPH-cytochrome p450 Reductase, Chain A, domain 3"/>
    <property type="match status" value="1"/>
</dbReference>
<evidence type="ECO:0000256" key="10">
    <source>
        <dbReference type="ARBA" id="ARBA00023002"/>
    </source>
</evidence>
<dbReference type="CDD" id="cd00795">
    <property type="entry name" value="NOS_oxygenase_euk"/>
    <property type="match status" value="1"/>
</dbReference>
<dbReference type="Pfam" id="PF00667">
    <property type="entry name" value="FAD_binding_1"/>
    <property type="match status" value="1"/>
</dbReference>
<keyword evidence="4" id="KW-0285">Flavoprotein</keyword>
<dbReference type="Pfam" id="PF00175">
    <property type="entry name" value="NAD_binding_1"/>
    <property type="match status" value="1"/>
</dbReference>
<dbReference type="Gene3D" id="3.40.50.360">
    <property type="match status" value="1"/>
</dbReference>
<reference evidence="16" key="1">
    <citation type="journal article" date="2020" name="Sci. Rep.">
        <title>The diversification and lineage-specific expansion of nitric oxide signaling in Placozoa: insights in the evolution of gaseous transmission.</title>
        <authorList>
            <person name="Moroz L.L."/>
            <person name="Romanova D.Y."/>
            <person name="Nikitin M.A."/>
            <person name="Sohn D."/>
            <person name="Kohn A.B."/>
            <person name="Neveu E."/>
            <person name="Varoqueaux F."/>
            <person name="Fasshauer D."/>
        </authorList>
    </citation>
    <scope>NUCLEOTIDE SEQUENCE</scope>
</reference>
<dbReference type="InterPro" id="IPR036119">
    <property type="entry name" value="NOS_N_sf"/>
</dbReference>
<dbReference type="InterPro" id="IPR017938">
    <property type="entry name" value="Riboflavin_synthase-like_b-brl"/>
</dbReference>
<dbReference type="InterPro" id="IPR008254">
    <property type="entry name" value="Flavodoxin/NO_synth"/>
</dbReference>
<dbReference type="FunFam" id="3.40.50.360:FF:000077">
    <property type="entry name" value="Nitric oxide synthase"/>
    <property type="match status" value="1"/>
</dbReference>
<evidence type="ECO:0000256" key="2">
    <source>
        <dbReference type="ARBA" id="ARBA00006267"/>
    </source>
</evidence>
<dbReference type="GO" id="GO:0006809">
    <property type="term" value="P:nitric oxide biosynthetic process"/>
    <property type="evidence" value="ECO:0007669"/>
    <property type="project" value="InterPro"/>
</dbReference>
<dbReference type="InterPro" id="IPR003097">
    <property type="entry name" value="CysJ-like_FAD-binding"/>
</dbReference>
<dbReference type="InterPro" id="IPR029039">
    <property type="entry name" value="Flavoprotein-like_sf"/>
</dbReference>
<dbReference type="SUPFAM" id="SSF52218">
    <property type="entry name" value="Flavoproteins"/>
    <property type="match status" value="1"/>
</dbReference>
<dbReference type="Gene3D" id="3.90.1230.10">
    <property type="entry name" value="Nitric Oxide Synthase, Chain A, domain 3"/>
    <property type="match status" value="1"/>
</dbReference>
<comment type="catalytic activity">
    <reaction evidence="12">
        <text>2 L-arginine + 3 NADPH + 4 O2 + H(+) = 2 L-citrulline + 2 nitric oxide + 3 NADP(+) + 4 H2O</text>
        <dbReference type="Rhea" id="RHEA:19897"/>
        <dbReference type="ChEBI" id="CHEBI:15377"/>
        <dbReference type="ChEBI" id="CHEBI:15378"/>
        <dbReference type="ChEBI" id="CHEBI:15379"/>
        <dbReference type="ChEBI" id="CHEBI:16480"/>
        <dbReference type="ChEBI" id="CHEBI:32682"/>
        <dbReference type="ChEBI" id="CHEBI:57743"/>
        <dbReference type="ChEBI" id="CHEBI:57783"/>
        <dbReference type="ChEBI" id="CHEBI:58349"/>
        <dbReference type="EC" id="1.14.13.39"/>
    </reaction>
</comment>
<keyword evidence="5 12" id="KW-0288">FMN</keyword>
<evidence type="ECO:0000256" key="1">
    <source>
        <dbReference type="ARBA" id="ARBA00001970"/>
    </source>
</evidence>
<dbReference type="InterPro" id="IPR044944">
    <property type="entry name" value="NOS_dom_3"/>
</dbReference>
<evidence type="ECO:0000256" key="7">
    <source>
        <dbReference type="ARBA" id="ARBA00022827"/>
    </source>
</evidence>
<dbReference type="GO" id="GO:0010181">
    <property type="term" value="F:FMN binding"/>
    <property type="evidence" value="ECO:0007669"/>
    <property type="project" value="InterPro"/>
</dbReference>
<dbReference type="Gene3D" id="3.90.340.10">
    <property type="entry name" value="Nitric Oxide Synthase, Chain A, domain 1"/>
    <property type="match status" value="1"/>
</dbReference>
<dbReference type="SUPFAM" id="SSF63380">
    <property type="entry name" value="Riboflavin synthase domain-like"/>
    <property type="match status" value="1"/>
</dbReference>
<evidence type="ECO:0000256" key="8">
    <source>
        <dbReference type="ARBA" id="ARBA00022857"/>
    </source>
</evidence>
<keyword evidence="6 12" id="KW-0479">Metal-binding</keyword>
<evidence type="ECO:0000256" key="11">
    <source>
        <dbReference type="ARBA" id="ARBA00023004"/>
    </source>
</evidence>
<dbReference type="GO" id="GO:0050661">
    <property type="term" value="F:NADP binding"/>
    <property type="evidence" value="ECO:0007669"/>
    <property type="project" value="InterPro"/>
</dbReference>
<dbReference type="InterPro" id="IPR044943">
    <property type="entry name" value="NOS_dom_1"/>
</dbReference>
<evidence type="ECO:0000313" key="16">
    <source>
        <dbReference type="EMBL" id="QNG40941.1"/>
    </source>
</evidence>
<evidence type="ECO:0000259" key="15">
    <source>
        <dbReference type="PROSITE" id="PS51384"/>
    </source>
</evidence>
<evidence type="ECO:0000256" key="5">
    <source>
        <dbReference type="ARBA" id="ARBA00022643"/>
    </source>
</evidence>
<dbReference type="FunFam" id="3.90.440.10:FF:000001">
    <property type="entry name" value="Endothelial nitric oxide synthase"/>
    <property type="match status" value="1"/>
</dbReference>
<evidence type="ECO:0000259" key="14">
    <source>
        <dbReference type="PROSITE" id="PS50902"/>
    </source>
</evidence>
<keyword evidence="9 12" id="KW-0112">Calmodulin-binding</keyword>
<sequence length="1250" mass="142549">MDSQSQEWEWPSPMSILTKADSNGPSFIRLQNLLTNGQNTDTFHQQAITTQSCTSKRCLGSLMQIPNQTKRHNGLKPKELVIKEAKEFLREYYASLRKENTEAHLKRETDVIDQIQTKRIYDLTEQELTYGARLAWRNASRCIGRIQWANLHLFDARDAVTPEDMYNVIIDHLKYATNKGNLRSAITIFPPRSDGLHDFRVWNVQLIRYAGYEQPDGSVIGDPANVEFTQICQSYGWRGKGGMFDVLPLLLQANGSEPQIFEIPPELVLEVPISHPEYEWFEKLCLQWYALPAVSCLLLDIGGIEFPACPFNGWYMVTEIGRDFGDINRYNMCKPVAQYLKLDTRSETTLWRDKAIVELNRAVMYSFLKHKVTMVDHHTASNSFIQHLQNEQKLRGGCPADWVWIVPPISGSMTKVYHQEMLNYKIKPCFEYQEDPWKIPIKGTQRKFKDIAKLVVVSTDLMGKALAKRIRATILYATETGTSERYAKMLKKLLDIKFDAKVICMEDYDFSNLDYEKLVFIVTSTFGNAEAPHNGEEFGRRLHYRSYPVDYQMDLNASRTGSLHLPRRKTKIRSDEPDDRASTSMRNLKYSVFALGSRAYGENFCAFGRSLDSLLHNFGGERIYPLGEGDELCGQEESFRSWAGEAFRAACDTFCIDTVDDSDAVVSLTTIPQWSEKNFRLVFNKKKTVVGFMEALSKIHSTQVQPLTVISVTNLQSPSSQRSTILVKLSMDNTSNLCYLPGDHLSIFPCNDPEMVSQLLDKLADKESSDIAAQLEYLNSEGNWTVDTYIPTGFTLREAFLRFVDITSPPTPQFLQYLINLAADKDDRDRLAELAKGSKEYEDWKFWRNPGIIDLIEEFSSLRLPATLLLSKLPRLKQRYYSISSSMAMVSDEIHITVSVVTYYTKAGKLRRGICSNWLNSLKKGDVVPCFIRAANGFHLPEDHSTPVIMIGPGTGIAPFRSFWQQRMSDKNKEANTIFSNTKEHENAEISNANDTPPLTPTGNEGLVTRFGKMVLFFGCRESTKDDIYKKEIEECLNNGVLDEVYKAYSRELNQPKQYVQDLMKEHGGDLLHMILDGDGHIYVCGDVSMAADVFRTLQNLLIDYGLFNQEDAIEYVKNMKETGRYHEDIFGITLRTGEVTERIRKAAQRAWVMIRKYNFGKSHKANDNRVADLANKVQANQILDKFLLDRGISVDVVMRTEDEIPEQKPRSFSRVFSMPGSDGPTMSISTSFSGEHLTISSIESQEDQQ</sequence>
<protein>
    <recommendedName>
        <fullName evidence="12">Nitric oxide synthase</fullName>
        <ecNumber evidence="12">1.14.13.39</ecNumber>
    </recommendedName>
</protein>
<dbReference type="PRINTS" id="PR00369">
    <property type="entry name" value="FLAVODOXIN"/>
</dbReference>
<dbReference type="Gene3D" id="3.90.440.10">
    <property type="entry name" value="Nitric Oxide Synthase,Heme Domain,Chain A domain 2"/>
    <property type="match status" value="1"/>
</dbReference>
<dbReference type="Gene3D" id="2.40.30.10">
    <property type="entry name" value="Translation factors"/>
    <property type="match status" value="1"/>
</dbReference>
<comment type="cofactor">
    <cofactor evidence="12">
        <name>FAD</name>
        <dbReference type="ChEBI" id="CHEBI:57692"/>
    </cofactor>
    <text evidence="12">Binds 1 FAD.</text>
</comment>
<comment type="cofactor">
    <cofactor evidence="12">
        <name>FMN</name>
        <dbReference type="ChEBI" id="CHEBI:58210"/>
    </cofactor>
    <text evidence="12">Binds 1 FMN.</text>
</comment>
<dbReference type="PIRSF" id="PIRSF000333">
    <property type="entry name" value="NOS"/>
    <property type="match status" value="1"/>
</dbReference>
<evidence type="ECO:0000256" key="4">
    <source>
        <dbReference type="ARBA" id="ARBA00022630"/>
    </source>
</evidence>
<dbReference type="Gene3D" id="3.40.50.80">
    <property type="entry name" value="Nucleotide-binding domain of ferredoxin-NADP reductase (FNR) module"/>
    <property type="match status" value="1"/>
</dbReference>
<dbReference type="GO" id="GO:0004517">
    <property type="term" value="F:nitric-oxide synthase activity"/>
    <property type="evidence" value="ECO:0007669"/>
    <property type="project" value="UniProtKB-EC"/>
</dbReference>
<comment type="similarity">
    <text evidence="2 12">Belongs to the NOS family.</text>
</comment>
<dbReference type="PANTHER" id="PTHR43410">
    <property type="entry name" value="NITRIC OXIDE SYNTHASE OXYGENASE"/>
    <property type="match status" value="1"/>
</dbReference>
<dbReference type="InterPro" id="IPR004030">
    <property type="entry name" value="NOS_N"/>
</dbReference>
<evidence type="ECO:0000256" key="6">
    <source>
        <dbReference type="ARBA" id="ARBA00022723"/>
    </source>
</evidence>
<dbReference type="InterPro" id="IPR039261">
    <property type="entry name" value="FNR_nucleotide-bd"/>
</dbReference>
<keyword evidence="10 12" id="KW-0560">Oxidoreductase</keyword>